<feature type="region of interest" description="Disordered" evidence="1">
    <location>
        <begin position="1020"/>
        <end position="1071"/>
    </location>
</feature>
<reference evidence="2" key="1">
    <citation type="submission" date="2023-03" db="EMBL/GenBank/DDBJ databases">
        <title>Massive genome expansion in bonnet fungi (Mycena s.s.) driven by repeated elements and novel gene families across ecological guilds.</title>
        <authorList>
            <consortium name="Lawrence Berkeley National Laboratory"/>
            <person name="Harder C.B."/>
            <person name="Miyauchi S."/>
            <person name="Viragh M."/>
            <person name="Kuo A."/>
            <person name="Thoen E."/>
            <person name="Andreopoulos B."/>
            <person name="Lu D."/>
            <person name="Skrede I."/>
            <person name="Drula E."/>
            <person name="Henrissat B."/>
            <person name="Morin E."/>
            <person name="Kohler A."/>
            <person name="Barry K."/>
            <person name="LaButti K."/>
            <person name="Morin E."/>
            <person name="Salamov A."/>
            <person name="Lipzen A."/>
            <person name="Mereny Z."/>
            <person name="Hegedus B."/>
            <person name="Baldrian P."/>
            <person name="Stursova M."/>
            <person name="Weitz H."/>
            <person name="Taylor A."/>
            <person name="Grigoriev I.V."/>
            <person name="Nagy L.G."/>
            <person name="Martin F."/>
            <person name="Kauserud H."/>
        </authorList>
    </citation>
    <scope>NUCLEOTIDE SEQUENCE</scope>
    <source>
        <strain evidence="2">CBHHK173m</strain>
    </source>
</reference>
<gene>
    <name evidence="2" type="ORF">B0H15DRAFT_787211</name>
</gene>
<dbReference type="EMBL" id="JARJCN010000055">
    <property type="protein sequence ID" value="KAJ7080438.1"/>
    <property type="molecule type" value="Genomic_DNA"/>
</dbReference>
<accession>A0AAD6TY79</accession>
<dbReference type="PANTHER" id="PTHR31912">
    <property type="entry name" value="IP13529P"/>
    <property type="match status" value="1"/>
</dbReference>
<proteinExistence type="predicted"/>
<evidence type="ECO:0000256" key="1">
    <source>
        <dbReference type="SAM" id="MobiDB-lite"/>
    </source>
</evidence>
<feature type="compositionally biased region" description="Acidic residues" evidence="1">
    <location>
        <begin position="10"/>
        <end position="37"/>
    </location>
</feature>
<protein>
    <submittedName>
        <fullName evidence="2">Uncharacterized protein</fullName>
    </submittedName>
</protein>
<evidence type="ECO:0000313" key="2">
    <source>
        <dbReference type="EMBL" id="KAJ7080438.1"/>
    </source>
</evidence>
<dbReference type="Proteomes" id="UP001222325">
    <property type="component" value="Unassembled WGS sequence"/>
</dbReference>
<feature type="region of interest" description="Disordered" evidence="1">
    <location>
        <begin position="1"/>
        <end position="37"/>
    </location>
</feature>
<keyword evidence="3" id="KW-1185">Reference proteome</keyword>
<comment type="caution">
    <text evidence="2">The sequence shown here is derived from an EMBL/GenBank/DDBJ whole genome shotgun (WGS) entry which is preliminary data.</text>
</comment>
<evidence type="ECO:0000313" key="3">
    <source>
        <dbReference type="Proteomes" id="UP001222325"/>
    </source>
</evidence>
<sequence>MLTSALAQSEDGDQVESDSGDSDELDPNDDGLDDDDDECCDLEGLEGSLYRPYPNKTIMLADVLDNLPRCRFTSTQLSVVLRFAKCLGAPNVPTLKGLRKVQKTLQSTCGSEPLRIKSFLGNIFHVNDIREIIARDFSNPLVASKLHLYAEEVAPGVPISETWQAERWKEFSPSQLTPMFSRGLKHFWIEELAQLKSGDFVIPVNLIMREGILTSDAFVVTRTTGGCWHCTEELVNVAADELELDYNNILTVFGPDLVWTASSAVPPMPNPLRKLVDDDEDLVVVMVTPWADDVSGNRSKQYNKHMNLYAQNGCLPGRLLQQEFHVRYMSTSPHASSAEQFAAFRDQIESTETDPVPCYNSYTKKKCRVILRAPGLPADNPQQSEEASHMGSNANYPCRKCKWGGTTIEKTTEDIYHACHLPGIQRSASEIRESLQEQLRLATLGDSNAIKAKQTNSGTKDKVTQYWIEQILARVALIRDEEPQCSPNEVAARVQVWLDEQPGDKMNPLLAIAGLDPSQDTPVELLHTILLGVIKYIWHMMNTQRWSDSDRYLLAIRLQSTDISGLTVPPLRASYMIQYRNNLIGKHFKTLMQTLAFHVHDISTPEQFKLIKAAGELGVRLWIPEIDDMEEYITDLTTAIANLLDAFDMVDPLRILVKIKLHLLAHIPEDIRRFGPAIRSSTEIFEKFNGVFRLCSINSNRLAPSRDISRKFASMERVKHLLCGGYWFDQRLKTWVQAASSVKELLVNDHVLQRQLGWVSSHTETGLIRFASLKKEPLVCWQTTRASSYWNPDLGAQPAPDSKWRLGLSVIAKHGDLVTRLAWVYALGPDGKYLLGRVAEILSGSKSVVTLERFMCTETVHPDFGWPVVRRPTGTEITHHNIGSYITITVSAIQFVCSVQHDCRKERCKPAVMGKERQEREDTDRDRSLIKHGDDDHFVLSLIALHNYERLRRVLPGSLTKLQPLKPEREVFHHEAATKAQLLRVAKREKTAQKRRATAAEKKKQAEKAVAVAEAAALAAQQVEAGEGDVDDTDHSDVESQEDDLEQELDSEERLHLRSPRRSSSWRGHGG</sequence>
<dbReference type="AlphaFoldDB" id="A0AAD6TY79"/>
<feature type="compositionally biased region" description="Acidic residues" evidence="1">
    <location>
        <begin position="1039"/>
        <end position="1051"/>
    </location>
</feature>
<name>A0AAD6TY79_9AGAR</name>
<organism evidence="2 3">
    <name type="scientific">Mycena belliarum</name>
    <dbReference type="NCBI Taxonomy" id="1033014"/>
    <lineage>
        <taxon>Eukaryota</taxon>
        <taxon>Fungi</taxon>
        <taxon>Dikarya</taxon>
        <taxon>Basidiomycota</taxon>
        <taxon>Agaricomycotina</taxon>
        <taxon>Agaricomycetes</taxon>
        <taxon>Agaricomycetidae</taxon>
        <taxon>Agaricales</taxon>
        <taxon>Marasmiineae</taxon>
        <taxon>Mycenaceae</taxon>
        <taxon>Mycena</taxon>
    </lineage>
</organism>
<dbReference type="PANTHER" id="PTHR31912:SF34">
    <property type="entry name" value="NOTOCHORD-RELATED PROTEIN"/>
    <property type="match status" value="1"/>
</dbReference>
<feature type="compositionally biased region" description="Low complexity" evidence="1">
    <location>
        <begin position="1062"/>
        <end position="1071"/>
    </location>
</feature>